<protein>
    <submittedName>
        <fullName evidence="1">Uncharacterized protein</fullName>
    </submittedName>
</protein>
<accession>Q5ZP50</accession>
<dbReference type="EMBL" id="AJ632308">
    <property type="protein sequence ID" value="CAG17409.1"/>
    <property type="molecule type" value="Genomic_DNA"/>
</dbReference>
<dbReference type="RefSeq" id="YP_184787.1">
    <property type="nucleotide sequence ID" value="NC_006637.1"/>
</dbReference>
<evidence type="ECO:0000313" key="1">
    <source>
        <dbReference type="EMBL" id="CAG17409.1"/>
    </source>
</evidence>
<name>Q5ZP50_9VIRU</name>
<proteinExistence type="predicted"/>
<gene>
    <name evidence="1" type="ORF">CcBV_5.3</name>
</gene>
<dbReference type="GeneID" id="3238793"/>
<sequence>MLVSKTLLVLLVAILGTSWVSDGRTNGLASACWSSVKRPDQCVEKKDPTKVSKEVPKGNTTKVCTINDIPQKDDEFAPLTVGIWVEDKYYRLPNARFYKVEIKEGTARSFTHVPNPYYRGRRIIIKD</sequence>
<reference evidence="1 2" key="1">
    <citation type="journal article" date="2004" name="Science">
        <title>Genome sequence of a polydnavirus: insights into symbiotic virus evolution.</title>
        <authorList>
            <person name="Espagne E."/>
            <person name="Dupuy C."/>
            <person name="Huguet E."/>
            <person name="Cattolico L."/>
            <person name="Provost B."/>
            <person name="Martins N."/>
            <person name="Poirie M."/>
            <person name="Periquet G."/>
            <person name="Drezen J.M."/>
        </authorList>
    </citation>
    <scope>NUCLEOTIDE SEQUENCE [LARGE SCALE GENOMIC DNA]</scope>
</reference>
<evidence type="ECO:0000313" key="2">
    <source>
        <dbReference type="Proteomes" id="UP000203537"/>
    </source>
</evidence>
<organism evidence="1 2">
    <name type="scientific">Bracoviriform congregatae</name>
    <dbReference type="NCBI Taxonomy" id="39640"/>
    <lineage>
        <taxon>Viruses</taxon>
        <taxon>Viruses incertae sedis</taxon>
        <taxon>Polydnaviriformidae</taxon>
        <taxon>Bracoviriform</taxon>
    </lineage>
</organism>
<dbReference type="Proteomes" id="UP000203537">
    <property type="component" value="Genome"/>
</dbReference>
<dbReference type="KEGG" id="vg:3238793"/>